<accession>A0A2P2PEJ8</accession>
<reference evidence="1" key="1">
    <citation type="submission" date="2018-02" db="EMBL/GenBank/DDBJ databases">
        <title>Rhizophora mucronata_Transcriptome.</title>
        <authorList>
            <person name="Meera S.P."/>
            <person name="Sreeshan A."/>
            <person name="Augustine A."/>
        </authorList>
    </citation>
    <scope>NUCLEOTIDE SEQUENCE</scope>
    <source>
        <tissue evidence="1">Leaf</tissue>
    </source>
</reference>
<evidence type="ECO:0000313" key="1">
    <source>
        <dbReference type="EMBL" id="MBX53144.1"/>
    </source>
</evidence>
<dbReference type="AlphaFoldDB" id="A0A2P2PEJ8"/>
<name>A0A2P2PEJ8_RHIMU</name>
<proteinExistence type="predicted"/>
<dbReference type="EMBL" id="GGEC01072660">
    <property type="protein sequence ID" value="MBX53144.1"/>
    <property type="molecule type" value="Transcribed_RNA"/>
</dbReference>
<protein>
    <submittedName>
        <fullName evidence="1">Uncharacterized protein</fullName>
    </submittedName>
</protein>
<sequence length="26" mass="2833">MVLTLIVYLLLGLNVESCSILGLEII</sequence>
<organism evidence="1">
    <name type="scientific">Rhizophora mucronata</name>
    <name type="common">Asiatic mangrove</name>
    <dbReference type="NCBI Taxonomy" id="61149"/>
    <lineage>
        <taxon>Eukaryota</taxon>
        <taxon>Viridiplantae</taxon>
        <taxon>Streptophyta</taxon>
        <taxon>Embryophyta</taxon>
        <taxon>Tracheophyta</taxon>
        <taxon>Spermatophyta</taxon>
        <taxon>Magnoliopsida</taxon>
        <taxon>eudicotyledons</taxon>
        <taxon>Gunneridae</taxon>
        <taxon>Pentapetalae</taxon>
        <taxon>rosids</taxon>
        <taxon>fabids</taxon>
        <taxon>Malpighiales</taxon>
        <taxon>Rhizophoraceae</taxon>
        <taxon>Rhizophora</taxon>
    </lineage>
</organism>